<evidence type="ECO:0000313" key="2">
    <source>
        <dbReference type="EMBL" id="PJE95523.1"/>
    </source>
</evidence>
<dbReference type="Proteomes" id="UP000230407">
    <property type="component" value="Unassembled WGS sequence"/>
</dbReference>
<dbReference type="Pfam" id="PF07336">
    <property type="entry name" value="ABATE"/>
    <property type="match status" value="1"/>
</dbReference>
<sequence length="209" mass="22773">MREPATGLVLHSPEGVPYRFDPGALCLELLPTGGSARYPRHEVLREPANLAVWAARSRLRPSPSVAVTEAELAAARELRAALWRMAVDQAHGRVPREADVAVVNATAAGPPLPPRLLRADGRRGGGAGWSRDWGPAATGARLLSTVARDAVDLFGGPYAHRIRECAADGCHLVFVDTSRPGRRRWCSMERCGNRHKVRALRARREGEEE</sequence>
<organism evidence="2 3">
    <name type="scientific">Streptomyces carminius</name>
    <dbReference type="NCBI Taxonomy" id="2665496"/>
    <lineage>
        <taxon>Bacteria</taxon>
        <taxon>Bacillati</taxon>
        <taxon>Actinomycetota</taxon>
        <taxon>Actinomycetes</taxon>
        <taxon>Kitasatosporales</taxon>
        <taxon>Streptomycetaceae</taxon>
        <taxon>Streptomyces</taxon>
    </lineage>
</organism>
<accession>A0A2M8LU85</accession>
<evidence type="ECO:0000259" key="1">
    <source>
        <dbReference type="Pfam" id="PF11706"/>
    </source>
</evidence>
<dbReference type="AlphaFoldDB" id="A0A2M8LU85"/>
<dbReference type="Pfam" id="PF11706">
    <property type="entry name" value="zf-CGNR"/>
    <property type="match status" value="1"/>
</dbReference>
<name>A0A2M8LU85_9ACTN</name>
<dbReference type="InterPro" id="IPR021005">
    <property type="entry name" value="Znf_CGNR"/>
</dbReference>
<dbReference type="PANTHER" id="PTHR35525:SF3">
    <property type="entry name" value="BLL6575 PROTEIN"/>
    <property type="match status" value="1"/>
</dbReference>
<comment type="caution">
    <text evidence="2">The sequence shown here is derived from an EMBL/GenBank/DDBJ whole genome shotgun (WGS) entry which is preliminary data.</text>
</comment>
<proteinExistence type="predicted"/>
<feature type="domain" description="Zinc finger CGNR" evidence="1">
    <location>
        <begin position="161"/>
        <end position="204"/>
    </location>
</feature>
<dbReference type="InterPro" id="IPR010852">
    <property type="entry name" value="ABATE"/>
</dbReference>
<protein>
    <submittedName>
        <fullName evidence="2">Zf-CGNR multi-domain protein</fullName>
    </submittedName>
</protein>
<gene>
    <name evidence="2" type="ORF">CUT44_22395</name>
</gene>
<dbReference type="EMBL" id="PGGW01000064">
    <property type="protein sequence ID" value="PJE95523.1"/>
    <property type="molecule type" value="Genomic_DNA"/>
</dbReference>
<dbReference type="Gene3D" id="1.10.3300.10">
    <property type="entry name" value="Jann2411-like domain"/>
    <property type="match status" value="1"/>
</dbReference>
<evidence type="ECO:0000313" key="3">
    <source>
        <dbReference type="Proteomes" id="UP000230407"/>
    </source>
</evidence>
<keyword evidence="3" id="KW-1185">Reference proteome</keyword>
<dbReference type="SUPFAM" id="SSF160904">
    <property type="entry name" value="Jann2411-like"/>
    <property type="match status" value="1"/>
</dbReference>
<dbReference type="RefSeq" id="WP_100203731.1">
    <property type="nucleotide sequence ID" value="NZ_PGGW01000064.1"/>
</dbReference>
<dbReference type="PANTHER" id="PTHR35525">
    <property type="entry name" value="BLL6575 PROTEIN"/>
    <property type="match status" value="1"/>
</dbReference>
<reference evidence="2 3" key="1">
    <citation type="submission" date="2017-11" db="EMBL/GenBank/DDBJ databases">
        <title>Streptomyces carmine sp. nov., a novel actinomycete isolated from Sophora alopecuroides in Xinjiang, China.</title>
        <authorList>
            <person name="Wang Y."/>
            <person name="Luo X."/>
            <person name="Wan C."/>
            <person name="Zhang L."/>
        </authorList>
    </citation>
    <scope>NUCLEOTIDE SEQUENCE [LARGE SCALE GENOMIC DNA]</scope>
    <source>
        <strain evidence="2 3">TRM SA0054</strain>
    </source>
</reference>
<dbReference type="InterPro" id="IPR023286">
    <property type="entry name" value="ABATE_dom_sf"/>
</dbReference>